<evidence type="ECO:0000313" key="4">
    <source>
        <dbReference type="Proteomes" id="UP000237752"/>
    </source>
</evidence>
<sequence>MTERPREQHTPTAGGELGTTAAVQHRRVEPDESRRASRHWWDLDADNYVAEHAADLGDVDLLWCPEGLRESDVQLLGPTPDLVGTTILEVGCGTAPVSRWLQSVGANAVGFDLSGGMLRHALRLNAGTGIDVPLVQADACRFPFADASFDFVVSAFGAIAFVARPEEVMAEAARVLRPGGRFVFSTNHPIRWIFPDSPSARDLQVHTSYFDPRAYLEVDDNDRPTYIETHRTIGQRVRDIVAAGLVLDDIIEPEWVPGRQVVWGQWSSDRAKWIPGTAIYAAHKPAR</sequence>
<evidence type="ECO:0000256" key="1">
    <source>
        <dbReference type="SAM" id="MobiDB-lite"/>
    </source>
</evidence>
<comment type="caution">
    <text evidence="3">The sequence shown here is derived from an EMBL/GenBank/DDBJ whole genome shotgun (WGS) entry which is preliminary data.</text>
</comment>
<dbReference type="GO" id="GO:0008757">
    <property type="term" value="F:S-adenosylmethionine-dependent methyltransferase activity"/>
    <property type="evidence" value="ECO:0007669"/>
    <property type="project" value="InterPro"/>
</dbReference>
<reference evidence="3 4" key="1">
    <citation type="submission" date="2018-03" db="EMBL/GenBank/DDBJ databases">
        <title>Genomic Encyclopedia of Archaeal and Bacterial Type Strains, Phase II (KMG-II): from individual species to whole genera.</title>
        <authorList>
            <person name="Goeker M."/>
        </authorList>
    </citation>
    <scope>NUCLEOTIDE SEQUENCE [LARGE SCALE GENOMIC DNA]</scope>
    <source>
        <strain evidence="3 4">DSM 100065</strain>
    </source>
</reference>
<evidence type="ECO:0000313" key="3">
    <source>
        <dbReference type="EMBL" id="PRZ40589.1"/>
    </source>
</evidence>
<dbReference type="PANTHER" id="PTHR43591:SF24">
    <property type="entry name" value="2-METHOXY-6-POLYPRENYL-1,4-BENZOQUINOL METHYLASE, MITOCHONDRIAL"/>
    <property type="match status" value="1"/>
</dbReference>
<dbReference type="Pfam" id="PF08241">
    <property type="entry name" value="Methyltransf_11"/>
    <property type="match status" value="1"/>
</dbReference>
<dbReference type="Proteomes" id="UP000237752">
    <property type="component" value="Unassembled WGS sequence"/>
</dbReference>
<dbReference type="CDD" id="cd02440">
    <property type="entry name" value="AdoMet_MTases"/>
    <property type="match status" value="1"/>
</dbReference>
<keyword evidence="3" id="KW-0489">Methyltransferase</keyword>
<keyword evidence="3" id="KW-0808">Transferase</keyword>
<dbReference type="RefSeq" id="WP_106350105.1">
    <property type="nucleotide sequence ID" value="NZ_PVUE01000015.1"/>
</dbReference>
<feature type="compositionally biased region" description="Basic and acidic residues" evidence="1">
    <location>
        <begin position="26"/>
        <end position="36"/>
    </location>
</feature>
<protein>
    <submittedName>
        <fullName evidence="3">Methyltransferase family protein</fullName>
    </submittedName>
</protein>
<accession>A0A2T0ZW55</accession>
<dbReference type="GO" id="GO:0032259">
    <property type="term" value="P:methylation"/>
    <property type="evidence" value="ECO:0007669"/>
    <property type="project" value="UniProtKB-KW"/>
</dbReference>
<keyword evidence="4" id="KW-1185">Reference proteome</keyword>
<dbReference type="Gene3D" id="3.40.50.150">
    <property type="entry name" value="Vaccinia Virus protein VP39"/>
    <property type="match status" value="1"/>
</dbReference>
<name>A0A2T0ZW55_9ACTN</name>
<dbReference type="PANTHER" id="PTHR43591">
    <property type="entry name" value="METHYLTRANSFERASE"/>
    <property type="match status" value="1"/>
</dbReference>
<dbReference type="InterPro" id="IPR029063">
    <property type="entry name" value="SAM-dependent_MTases_sf"/>
</dbReference>
<gene>
    <name evidence="3" type="ORF">CLV47_11512</name>
</gene>
<feature type="region of interest" description="Disordered" evidence="1">
    <location>
        <begin position="1"/>
        <end position="36"/>
    </location>
</feature>
<organism evidence="3 4">
    <name type="scientific">Antricoccus suffuscus</name>
    <dbReference type="NCBI Taxonomy" id="1629062"/>
    <lineage>
        <taxon>Bacteria</taxon>
        <taxon>Bacillati</taxon>
        <taxon>Actinomycetota</taxon>
        <taxon>Actinomycetes</taxon>
        <taxon>Geodermatophilales</taxon>
        <taxon>Antricoccaceae</taxon>
        <taxon>Antricoccus</taxon>
    </lineage>
</organism>
<dbReference type="EMBL" id="PVUE01000015">
    <property type="protein sequence ID" value="PRZ40589.1"/>
    <property type="molecule type" value="Genomic_DNA"/>
</dbReference>
<dbReference type="InterPro" id="IPR013216">
    <property type="entry name" value="Methyltransf_11"/>
</dbReference>
<dbReference type="AlphaFoldDB" id="A0A2T0ZW55"/>
<evidence type="ECO:0000259" key="2">
    <source>
        <dbReference type="Pfam" id="PF08241"/>
    </source>
</evidence>
<dbReference type="OrthoDB" id="5566900at2"/>
<feature type="domain" description="Methyltransferase type 11" evidence="2">
    <location>
        <begin position="88"/>
        <end position="184"/>
    </location>
</feature>
<dbReference type="SUPFAM" id="SSF53335">
    <property type="entry name" value="S-adenosyl-L-methionine-dependent methyltransferases"/>
    <property type="match status" value="1"/>
</dbReference>
<proteinExistence type="predicted"/>